<feature type="domain" description="PRC-barrel" evidence="2">
    <location>
        <begin position="156"/>
        <end position="225"/>
    </location>
</feature>
<feature type="region of interest" description="Disordered" evidence="1">
    <location>
        <begin position="127"/>
        <end position="148"/>
    </location>
</feature>
<evidence type="ECO:0000313" key="3">
    <source>
        <dbReference type="EMBL" id="TCT10177.1"/>
    </source>
</evidence>
<dbReference type="InterPro" id="IPR027275">
    <property type="entry name" value="PRC-brl_dom"/>
</dbReference>
<evidence type="ECO:0000259" key="2">
    <source>
        <dbReference type="Pfam" id="PF05239"/>
    </source>
</evidence>
<dbReference type="InterPro" id="IPR011033">
    <property type="entry name" value="PRC_barrel-like_sf"/>
</dbReference>
<dbReference type="SUPFAM" id="SSF50346">
    <property type="entry name" value="PRC-barrel domain"/>
    <property type="match status" value="2"/>
</dbReference>
<protein>
    <submittedName>
        <fullName evidence="3">PRC-barrel domain protein</fullName>
    </submittedName>
</protein>
<feature type="domain" description="PRC-barrel" evidence="2">
    <location>
        <begin position="6"/>
        <end position="70"/>
    </location>
</feature>
<dbReference type="RefSeq" id="WP_132579784.1">
    <property type="nucleotide sequence ID" value="NZ_SMAJ01000002.1"/>
</dbReference>
<dbReference type="Gene3D" id="3.90.50.10">
    <property type="entry name" value="Photosynthetic Reaction Center, subunit H, domain 2"/>
    <property type="match status" value="2"/>
</dbReference>
<dbReference type="EMBL" id="SMAJ01000002">
    <property type="protein sequence ID" value="TCT10177.1"/>
    <property type="molecule type" value="Genomic_DNA"/>
</dbReference>
<dbReference type="GO" id="GO:0030077">
    <property type="term" value="C:plasma membrane light-harvesting complex"/>
    <property type="evidence" value="ECO:0007669"/>
    <property type="project" value="InterPro"/>
</dbReference>
<evidence type="ECO:0000313" key="4">
    <source>
        <dbReference type="Proteomes" id="UP000295525"/>
    </source>
</evidence>
<reference evidence="3 4" key="1">
    <citation type="submission" date="2019-03" db="EMBL/GenBank/DDBJ databases">
        <title>Genomic Encyclopedia of Type Strains, Phase IV (KMG-IV): sequencing the most valuable type-strain genomes for metagenomic binning, comparative biology and taxonomic classification.</title>
        <authorList>
            <person name="Goeker M."/>
        </authorList>
    </citation>
    <scope>NUCLEOTIDE SEQUENCE [LARGE SCALE GENOMIC DNA]</scope>
    <source>
        <strain evidence="3 4">DSM 24591</strain>
    </source>
</reference>
<keyword evidence="4" id="KW-1185">Reference proteome</keyword>
<dbReference type="InterPro" id="IPR014747">
    <property type="entry name" value="Bac_photo_RC_H_C"/>
</dbReference>
<gene>
    <name evidence="3" type="ORF">EDC26_102133</name>
</gene>
<accession>A0A4R3MDL8</accession>
<dbReference type="Pfam" id="PF05239">
    <property type="entry name" value="PRC"/>
    <property type="match status" value="2"/>
</dbReference>
<dbReference type="AlphaFoldDB" id="A0A4R3MDL8"/>
<dbReference type="GO" id="GO:0019684">
    <property type="term" value="P:photosynthesis, light reaction"/>
    <property type="evidence" value="ECO:0007669"/>
    <property type="project" value="InterPro"/>
</dbReference>
<sequence>MLRTVASLNGDAIRAIDDELGRVKEIYFDDERWGVRYLIVETGSWLSKQPVLLSPYSIKAIDDASETIQVSLTRQQIKNAPDVDTKKPVSRQSESEYSRYYGYEQYWTGPYMWGIGAYPMPMSPVAEGLSPAAERREESSVLASEDRPGDIHLHSSDEVCGYDIRGTDEDIGHVKDFIFDDKEWAIRYLVVDTHNWWPGGKKVLVATQWIENIDWTDSTVQTKLTREQIQNSPEYNEDMALDRDYEAELHHFYGRKGYWDE</sequence>
<feature type="compositionally biased region" description="Basic and acidic residues" evidence="1">
    <location>
        <begin position="133"/>
        <end position="148"/>
    </location>
</feature>
<proteinExistence type="predicted"/>
<comment type="caution">
    <text evidence="3">The sequence shown here is derived from an EMBL/GenBank/DDBJ whole genome shotgun (WGS) entry which is preliminary data.</text>
</comment>
<dbReference type="OrthoDB" id="9793882at2"/>
<name>A0A4R3MDL8_9BURK</name>
<organism evidence="3 4">
    <name type="scientific">Paralcaligenes ureilyticus</name>
    <dbReference type="NCBI Taxonomy" id="627131"/>
    <lineage>
        <taxon>Bacteria</taxon>
        <taxon>Pseudomonadati</taxon>
        <taxon>Pseudomonadota</taxon>
        <taxon>Betaproteobacteria</taxon>
        <taxon>Burkholderiales</taxon>
        <taxon>Alcaligenaceae</taxon>
        <taxon>Paralcaligenes</taxon>
    </lineage>
</organism>
<evidence type="ECO:0000256" key="1">
    <source>
        <dbReference type="SAM" id="MobiDB-lite"/>
    </source>
</evidence>
<dbReference type="Proteomes" id="UP000295525">
    <property type="component" value="Unassembled WGS sequence"/>
</dbReference>